<reference evidence="5" key="1">
    <citation type="submission" date="2016-11" db="EMBL/GenBank/DDBJ databases">
        <authorList>
            <person name="Varghese N."/>
            <person name="Submissions S."/>
        </authorList>
    </citation>
    <scope>NUCLEOTIDE SEQUENCE [LARGE SCALE GENOMIC DNA]</scope>
    <source>
        <strain evidence="5">DSM 18016</strain>
    </source>
</reference>
<keyword evidence="5" id="KW-1185">Reference proteome</keyword>
<feature type="signal peptide" evidence="2">
    <location>
        <begin position="1"/>
        <end position="20"/>
    </location>
</feature>
<feature type="domain" description="Secretion system C-terminal sorting" evidence="3">
    <location>
        <begin position="397"/>
        <end position="464"/>
    </location>
</feature>
<dbReference type="EMBL" id="FRAM01000008">
    <property type="protein sequence ID" value="SHK73059.1"/>
    <property type="molecule type" value="Genomic_DNA"/>
</dbReference>
<feature type="chain" id="PRO_5012839092" evidence="2">
    <location>
        <begin position="21"/>
        <end position="465"/>
    </location>
</feature>
<accession>A0A1M6UV40</accession>
<organism evidence="4 5">
    <name type="scientific">Epilithonimonas mollis</name>
    <dbReference type="NCBI Taxonomy" id="216903"/>
    <lineage>
        <taxon>Bacteria</taxon>
        <taxon>Pseudomonadati</taxon>
        <taxon>Bacteroidota</taxon>
        <taxon>Flavobacteriia</taxon>
        <taxon>Flavobacteriales</taxon>
        <taxon>Weeksellaceae</taxon>
        <taxon>Chryseobacterium group</taxon>
        <taxon>Epilithonimonas</taxon>
    </lineage>
</organism>
<dbReference type="NCBIfam" id="TIGR04183">
    <property type="entry name" value="Por_Secre_tail"/>
    <property type="match status" value="1"/>
</dbReference>
<evidence type="ECO:0000256" key="1">
    <source>
        <dbReference type="ARBA" id="ARBA00022729"/>
    </source>
</evidence>
<sequence length="465" mass="49700">MKNILLPLLLANLLSAQSIALLKDINPGANPSTPAEFLKYDGKLYFSANNGSVGSELWATDGTSEGTDLVADLNPGTASSIPNSLMNYDNQLYFVTLSGTKGLYSYDTNAGVTLKVPGMTTASNFMVAEGKIFFRQSGKLAYYYQGTITEIDTPVVVNGQMGAVNGKIITGGSASSSTNNLQLYAYDGTTVSLLKVINTNTTSNPQNFFYSSAFNTLFFTAGSTTSGFELWKTDGTADGTVQVKNINAGTASSFPGNFKQVGNKVFFAANNGTNGNELWTTDGTEEGTMMLKDINPGSAASNPNNLTVLNDKVYFLASDGSGEARLWESDGTAAGTKMTLELKPGYTNFVLGKMEEYGGNLYLSAKLSVSQGQELYKIEIPAPNLNVVNPNKKTISIYPNPTSGKLFFRGLEKATYDLYDVTGTVVKKQEKIENSSVQLNVPKGNYILVTKAANGSVNTNKIIVK</sequence>
<protein>
    <submittedName>
        <fullName evidence="4">Por secretion system C-terminal sorting domain-containing protein</fullName>
    </submittedName>
</protein>
<proteinExistence type="predicted"/>
<dbReference type="Pfam" id="PF18962">
    <property type="entry name" value="Por_Secre_tail"/>
    <property type="match status" value="1"/>
</dbReference>
<evidence type="ECO:0000256" key="2">
    <source>
        <dbReference type="SAM" id="SignalP"/>
    </source>
</evidence>
<dbReference type="InterPro" id="IPR030916">
    <property type="entry name" value="ELWxxDGT_rpt"/>
</dbReference>
<evidence type="ECO:0000259" key="3">
    <source>
        <dbReference type="Pfam" id="PF18962"/>
    </source>
</evidence>
<name>A0A1M6UV40_9FLAO</name>
<dbReference type="Proteomes" id="UP000184498">
    <property type="component" value="Unassembled WGS sequence"/>
</dbReference>
<dbReference type="InterPro" id="IPR011047">
    <property type="entry name" value="Quinoprotein_ADH-like_sf"/>
</dbReference>
<dbReference type="SUPFAM" id="SSF50998">
    <property type="entry name" value="Quinoprotein alcohol dehydrogenase-like"/>
    <property type="match status" value="1"/>
</dbReference>
<dbReference type="InterPro" id="IPR026444">
    <property type="entry name" value="Secre_tail"/>
</dbReference>
<dbReference type="RefSeq" id="WP_073000617.1">
    <property type="nucleotide sequence ID" value="NZ_FRAM01000008.1"/>
</dbReference>
<dbReference type="AlphaFoldDB" id="A0A1M6UV40"/>
<evidence type="ECO:0000313" key="5">
    <source>
        <dbReference type="Proteomes" id="UP000184498"/>
    </source>
</evidence>
<evidence type="ECO:0000313" key="4">
    <source>
        <dbReference type="EMBL" id="SHK73059.1"/>
    </source>
</evidence>
<keyword evidence="1 2" id="KW-0732">Signal</keyword>
<dbReference type="OrthoDB" id="1489153at2"/>
<dbReference type="STRING" id="216903.SAMN05444371_3482"/>
<gene>
    <name evidence="4" type="ORF">SAMN05444371_3482</name>
</gene>
<dbReference type="NCBIfam" id="TIGR04534">
    <property type="entry name" value="ELWxxDGT_rpt"/>
    <property type="match status" value="2"/>
</dbReference>